<dbReference type="CDD" id="cd13973">
    <property type="entry name" value="PK_MviN-like"/>
    <property type="match status" value="1"/>
</dbReference>
<feature type="compositionally biased region" description="Pro residues" evidence="1">
    <location>
        <begin position="257"/>
        <end position="266"/>
    </location>
</feature>
<dbReference type="Gene3D" id="2.60.120.260">
    <property type="entry name" value="Galactose-binding domain-like"/>
    <property type="match status" value="1"/>
</dbReference>
<accession>A0ABV8FP51</accession>
<evidence type="ECO:0000256" key="1">
    <source>
        <dbReference type="SAM" id="MobiDB-lite"/>
    </source>
</evidence>
<dbReference type="SUPFAM" id="SSF49785">
    <property type="entry name" value="Galactose-binding domain-like"/>
    <property type="match status" value="1"/>
</dbReference>
<keyword evidence="4" id="KW-1185">Reference proteome</keyword>
<gene>
    <name evidence="3" type="ORF">ACFOVU_18250</name>
</gene>
<keyword evidence="2" id="KW-0812">Transmembrane</keyword>
<dbReference type="Proteomes" id="UP001595847">
    <property type="component" value="Unassembled WGS sequence"/>
</dbReference>
<feature type="region of interest" description="Disordered" evidence="1">
    <location>
        <begin position="255"/>
        <end position="306"/>
    </location>
</feature>
<evidence type="ECO:0000313" key="3">
    <source>
        <dbReference type="EMBL" id="MFC3997882.1"/>
    </source>
</evidence>
<dbReference type="Gene3D" id="1.10.510.10">
    <property type="entry name" value="Transferase(Phosphotransferase) domain 1"/>
    <property type="match status" value="1"/>
</dbReference>
<proteinExistence type="predicted"/>
<dbReference type="InterPro" id="IPR008979">
    <property type="entry name" value="Galactose-bd-like_sf"/>
</dbReference>
<comment type="caution">
    <text evidence="3">The sequence shown here is derived from an EMBL/GenBank/DDBJ whole genome shotgun (WGS) entry which is preliminary data.</text>
</comment>
<dbReference type="Gene3D" id="3.30.200.20">
    <property type="entry name" value="Phosphorylase Kinase, domain 1"/>
    <property type="match status" value="1"/>
</dbReference>
<organism evidence="3 4">
    <name type="scientific">Nocardiopsis sediminis</name>
    <dbReference type="NCBI Taxonomy" id="1778267"/>
    <lineage>
        <taxon>Bacteria</taxon>
        <taxon>Bacillati</taxon>
        <taxon>Actinomycetota</taxon>
        <taxon>Actinomycetes</taxon>
        <taxon>Streptosporangiales</taxon>
        <taxon>Nocardiopsidaceae</taxon>
        <taxon>Nocardiopsis</taxon>
    </lineage>
</organism>
<evidence type="ECO:0000256" key="2">
    <source>
        <dbReference type="SAM" id="Phobius"/>
    </source>
</evidence>
<feature type="compositionally biased region" description="Basic and acidic residues" evidence="1">
    <location>
        <begin position="267"/>
        <end position="277"/>
    </location>
</feature>
<keyword evidence="3" id="KW-0418">Kinase</keyword>
<evidence type="ECO:0000313" key="4">
    <source>
        <dbReference type="Proteomes" id="UP001595847"/>
    </source>
</evidence>
<dbReference type="EMBL" id="JBHSBH010000012">
    <property type="protein sequence ID" value="MFC3997882.1"/>
    <property type="molecule type" value="Genomic_DNA"/>
</dbReference>
<dbReference type="InterPro" id="IPR011009">
    <property type="entry name" value="Kinase-like_dom_sf"/>
</dbReference>
<dbReference type="GO" id="GO:0016301">
    <property type="term" value="F:kinase activity"/>
    <property type="evidence" value="ECO:0007669"/>
    <property type="project" value="UniProtKB-KW"/>
</dbReference>
<sequence length="503" mass="52423">MSTFMIEPGARLAGRYRLDELVSETGGATLWKATDETLARLVAVWTFAEGFPRTAEVVRAARATSRVADSRVTQVFDADDSGPTAYVVEEWVVGQSLTDLLAQGPLEPDRAAGLVAEAAETLATAHATGLYHLHLTPGKLMWSVGGAVKVTGIGVDAALHGITSPDPACHDAQGLGKLLYAALTAHWPDGPQSGLRPAPVVSGRPCQPGQIRAGIPERLNEIVCRAAFQTPMRGGPLTSAREIADALADVPRLVPIPLAPHTPAPPEPERGTSRETGEFGAQPAAPAPPSRRAYRPPGHADGSGVGSSRVIRTLIGVIGALVFVVVVILAWNVGSSMSGGDDPEPPAAGDDAPEADELTVLEPAGADGFDPEGSDGEHNDRAPNAIDGDPSTAWNTQTYQGPRFGNLKSGVGLILDMGEPAELHEATIGLGSGPHEVEILVGDAPEMSQLESVAAESGVSGEIDVKLADPAEGRYVVIWFTDVPQDGDGYRGIINEVELRGKT</sequence>
<keyword evidence="3" id="KW-0808">Transferase</keyword>
<protein>
    <submittedName>
        <fullName evidence="3">Protein kinase family protein</fullName>
    </submittedName>
</protein>
<reference evidence="4" key="1">
    <citation type="journal article" date="2019" name="Int. J. Syst. Evol. Microbiol.">
        <title>The Global Catalogue of Microorganisms (GCM) 10K type strain sequencing project: providing services to taxonomists for standard genome sequencing and annotation.</title>
        <authorList>
            <consortium name="The Broad Institute Genomics Platform"/>
            <consortium name="The Broad Institute Genome Sequencing Center for Infectious Disease"/>
            <person name="Wu L."/>
            <person name="Ma J."/>
        </authorList>
    </citation>
    <scope>NUCLEOTIDE SEQUENCE [LARGE SCALE GENOMIC DNA]</scope>
    <source>
        <strain evidence="4">TBRC 1826</strain>
    </source>
</reference>
<dbReference type="RefSeq" id="WP_378535241.1">
    <property type="nucleotide sequence ID" value="NZ_JBHSBH010000012.1"/>
</dbReference>
<dbReference type="SUPFAM" id="SSF56112">
    <property type="entry name" value="Protein kinase-like (PK-like)"/>
    <property type="match status" value="1"/>
</dbReference>
<feature type="region of interest" description="Disordered" evidence="1">
    <location>
        <begin position="363"/>
        <end position="401"/>
    </location>
</feature>
<keyword evidence="2" id="KW-0472">Membrane</keyword>
<keyword evidence="2" id="KW-1133">Transmembrane helix</keyword>
<name>A0ABV8FP51_9ACTN</name>
<feature type="transmembrane region" description="Helical" evidence="2">
    <location>
        <begin position="310"/>
        <end position="331"/>
    </location>
</feature>